<accession>A0ABV9BLQ7</accession>
<dbReference type="InterPro" id="IPR003325">
    <property type="entry name" value="TerD"/>
</dbReference>
<dbReference type="InterPro" id="IPR051324">
    <property type="entry name" value="Stress/Tellurium_Resist"/>
</dbReference>
<dbReference type="RefSeq" id="WP_417923154.1">
    <property type="nucleotide sequence ID" value="NZ_JBHSFS010000008.1"/>
</dbReference>
<keyword evidence="4" id="KW-1185">Reference proteome</keyword>
<dbReference type="PANTHER" id="PTHR32097:SF18">
    <property type="entry name" value="RING-TYPE DOMAIN-CONTAINING PROTEIN"/>
    <property type="match status" value="1"/>
</dbReference>
<dbReference type="SUPFAM" id="SSF57850">
    <property type="entry name" value="RING/U-box"/>
    <property type="match status" value="1"/>
</dbReference>
<evidence type="ECO:0000313" key="4">
    <source>
        <dbReference type="Proteomes" id="UP001595990"/>
    </source>
</evidence>
<dbReference type="Proteomes" id="UP001595990">
    <property type="component" value="Unassembled WGS sequence"/>
</dbReference>
<proteinExistence type="predicted"/>
<dbReference type="PANTHER" id="PTHR32097">
    <property type="entry name" value="CAMP-BINDING PROTEIN 1-RELATED"/>
    <property type="match status" value="1"/>
</dbReference>
<sequence>MSTLHAVLLRRARTVYVDHEPSPPAAVSDPAVAAGLTALEGELLDRGHALTEPLRTALAGAGARALADTGRSLLHAIDAQLGADRTHMPLFRGFPRSVPKDTDALFVDRVFSLLLQRPEQPCVLCGTVGAVLPVSPCAHLVCRSCWDGADYTGCPLCHRRVDRTDPFLRLAESAEIGAGRSFPEGPLRLLVLGTSRTADAAAELAGLLARATPLSPQERDDVKVLLAHAEPGGLGWLPDGVPVRETRALVFGTLLRDGGPATVTAVRERLPELLTTATDVLRLLWVWSGGEADLLSAPRLRGMPRGLRRELLAVLDGFAPPSLVEDLLRHPEAWKRAAELLHPFEGHARHPRAALAFAALRGTDVSGTGALSEALLRTAAEHPEAVVVRGARIVARTWAGRVEEALRHGDAAGAVALLARRPGELVRRLDQLLRVYGGEELAPELGAALERGLPSVGPGPLLGALGALRGRHLPSSRRVFFPRGRVGRAQGVDDVRPPLPAPLVARVAGLLEVEVVRRLGAASRYGLAVLDPGLAALAAPFAERSSAASLVAVPRGSELRLPGGGVLRLFLHWTEPEGTRVDLDLSVAFFDEQWRAVGLCDYTRLRYGGDAAVHSGDLTSAPPPDGATEYVDLDLPALAEAGARYAVPVVFSYNDVPFDELPDAFAGFMTVSCAGERDATYDPRAVRQRFDLAGESRICAPMIVDLADGRALWTDVHLPGDSGVHDLGRHGNAMGALARDLWNHFTGGARVTLWDVACWHAAARCDETIVVRRVDASGADEPGGDSQGAGHAVPDEPAGNGQDAGRAGTGEPGADGRNPGRASADEPGTDRPGADGSGDGSMGTDVTCPPGPATDGGARVELWRYRRHDGEDVVAFAARLRALGAPESREPAGGADADGRRVFLAFVEGDGMSPVGATGTVYRLFPGAVDACAGTERVTAAGLLAELA</sequence>
<feature type="region of interest" description="Disordered" evidence="1">
    <location>
        <begin position="777"/>
        <end position="856"/>
    </location>
</feature>
<dbReference type="EMBL" id="JBHSFS010000008">
    <property type="protein sequence ID" value="MFC4514992.1"/>
    <property type="molecule type" value="Genomic_DNA"/>
</dbReference>
<reference evidence="4" key="1">
    <citation type="journal article" date="2019" name="Int. J. Syst. Evol. Microbiol.">
        <title>The Global Catalogue of Microorganisms (GCM) 10K type strain sequencing project: providing services to taxonomists for standard genome sequencing and annotation.</title>
        <authorList>
            <consortium name="The Broad Institute Genomics Platform"/>
            <consortium name="The Broad Institute Genome Sequencing Center for Infectious Disease"/>
            <person name="Wu L."/>
            <person name="Ma J."/>
        </authorList>
    </citation>
    <scope>NUCLEOTIDE SEQUENCE [LARGE SCALE GENOMIC DNA]</scope>
    <source>
        <strain evidence="4">CECT 8064</strain>
    </source>
</reference>
<protein>
    <submittedName>
        <fullName evidence="3">MXAN_6230/SCO0854 family RING domain-containing protein</fullName>
    </submittedName>
</protein>
<dbReference type="InterPro" id="IPR013083">
    <property type="entry name" value="Znf_RING/FYVE/PHD"/>
</dbReference>
<organism evidence="3 4">
    <name type="scientific">Streptomyces ehimensis</name>
    <dbReference type="NCBI Taxonomy" id="68195"/>
    <lineage>
        <taxon>Bacteria</taxon>
        <taxon>Bacillati</taxon>
        <taxon>Actinomycetota</taxon>
        <taxon>Actinomycetes</taxon>
        <taxon>Kitasatosporales</taxon>
        <taxon>Streptomycetaceae</taxon>
        <taxon>Streptomyces</taxon>
    </lineage>
</organism>
<dbReference type="Pfam" id="PF14447">
    <property type="entry name" value="Prok-RING_4"/>
    <property type="match status" value="1"/>
</dbReference>
<feature type="domain" description="RING-type" evidence="2">
    <location>
        <begin position="122"/>
        <end position="158"/>
    </location>
</feature>
<evidence type="ECO:0000256" key="1">
    <source>
        <dbReference type="SAM" id="MobiDB-lite"/>
    </source>
</evidence>
<comment type="caution">
    <text evidence="3">The sequence shown here is derived from an EMBL/GenBank/DDBJ whole genome shotgun (WGS) entry which is preliminary data.</text>
</comment>
<dbReference type="CDD" id="cd06974">
    <property type="entry name" value="TerD_like"/>
    <property type="match status" value="1"/>
</dbReference>
<gene>
    <name evidence="3" type="ORF">ACFPEN_18840</name>
</gene>
<evidence type="ECO:0000259" key="2">
    <source>
        <dbReference type="PROSITE" id="PS50089"/>
    </source>
</evidence>
<dbReference type="Gene3D" id="3.30.40.10">
    <property type="entry name" value="Zinc/RING finger domain, C3HC4 (zinc finger)"/>
    <property type="match status" value="1"/>
</dbReference>
<dbReference type="Gene3D" id="2.60.60.30">
    <property type="entry name" value="sav2460 like domains"/>
    <property type="match status" value="1"/>
</dbReference>
<dbReference type="InterPro" id="IPR001841">
    <property type="entry name" value="Znf_RING"/>
</dbReference>
<name>A0ABV9BLQ7_9ACTN</name>
<dbReference type="NCBIfam" id="NF041916">
    <property type="entry name" value="RING_SCO0854"/>
    <property type="match status" value="1"/>
</dbReference>
<evidence type="ECO:0000313" key="3">
    <source>
        <dbReference type="EMBL" id="MFC4514992.1"/>
    </source>
</evidence>
<dbReference type="PROSITE" id="PS50089">
    <property type="entry name" value="ZF_RING_2"/>
    <property type="match status" value="1"/>
</dbReference>